<evidence type="ECO:0000256" key="6">
    <source>
        <dbReference type="ARBA" id="ARBA00023118"/>
    </source>
</evidence>
<evidence type="ECO:0000259" key="9">
    <source>
        <dbReference type="Pfam" id="PF18967"/>
    </source>
</evidence>
<evidence type="ECO:0000256" key="8">
    <source>
        <dbReference type="SAM" id="Phobius"/>
    </source>
</evidence>
<keyword evidence="7 8" id="KW-0472">Membrane</keyword>
<feature type="transmembrane region" description="Helical" evidence="8">
    <location>
        <begin position="139"/>
        <end position="159"/>
    </location>
</feature>
<keyword evidence="4" id="KW-0547">Nucleotide-binding</keyword>
<evidence type="ECO:0000313" key="11">
    <source>
        <dbReference type="Proteomes" id="UP000248882"/>
    </source>
</evidence>
<gene>
    <name evidence="10" type="ORF">LV85_04164</name>
</gene>
<proteinExistence type="predicted"/>
<evidence type="ECO:0000256" key="1">
    <source>
        <dbReference type="ARBA" id="ARBA00004236"/>
    </source>
</evidence>
<accession>A0A2W7QLJ7</accession>
<dbReference type="Proteomes" id="UP000248882">
    <property type="component" value="Unassembled WGS sequence"/>
</dbReference>
<feature type="transmembrane region" description="Helical" evidence="8">
    <location>
        <begin position="21"/>
        <end position="37"/>
    </location>
</feature>
<dbReference type="InterPro" id="IPR043760">
    <property type="entry name" value="PycTM_dom"/>
</dbReference>
<dbReference type="EMBL" id="QKZT01000028">
    <property type="protein sequence ID" value="PZX46940.1"/>
    <property type="molecule type" value="Genomic_DNA"/>
</dbReference>
<evidence type="ECO:0000256" key="5">
    <source>
        <dbReference type="ARBA" id="ARBA00022989"/>
    </source>
</evidence>
<evidence type="ECO:0000313" key="10">
    <source>
        <dbReference type="EMBL" id="PZX46940.1"/>
    </source>
</evidence>
<sequence>MKEDLKFLITQTENRIQIVDTKASIILAVYGILLTSYQMFYDLINKVDLILYCNIIIGLLFISSVFLIITIRPFKKFFDYFKWGKNSNDSNDFWITKIDDAEKFSYSDIKDSDLAFENMFKFVAERRVLKYNYFRVSMWFLRISLFLFIYPLVKILFLIN</sequence>
<dbReference type="RefSeq" id="WP_146260521.1">
    <property type="nucleotide sequence ID" value="NZ_QKZT01000028.1"/>
</dbReference>
<feature type="transmembrane region" description="Helical" evidence="8">
    <location>
        <begin position="49"/>
        <end position="71"/>
    </location>
</feature>
<name>A0A2W7QLJ7_9BACT</name>
<keyword evidence="11" id="KW-1185">Reference proteome</keyword>
<keyword evidence="6" id="KW-0051">Antiviral defense</keyword>
<organism evidence="10 11">
    <name type="scientific">Algoriphagus chordae</name>
    <dbReference type="NCBI Taxonomy" id="237019"/>
    <lineage>
        <taxon>Bacteria</taxon>
        <taxon>Pseudomonadati</taxon>
        <taxon>Bacteroidota</taxon>
        <taxon>Cytophagia</taxon>
        <taxon>Cytophagales</taxon>
        <taxon>Cyclobacteriaceae</taxon>
        <taxon>Algoriphagus</taxon>
    </lineage>
</organism>
<evidence type="ECO:0000256" key="3">
    <source>
        <dbReference type="ARBA" id="ARBA00022692"/>
    </source>
</evidence>
<dbReference type="Pfam" id="PF18967">
    <property type="entry name" value="PycTM"/>
    <property type="match status" value="1"/>
</dbReference>
<comment type="subcellular location">
    <subcellularLocation>
        <location evidence="1">Cell membrane</location>
    </subcellularLocation>
</comment>
<dbReference type="AlphaFoldDB" id="A0A2W7QLJ7"/>
<feature type="domain" description="Pycsar effector protein" evidence="9">
    <location>
        <begin position="5"/>
        <end position="149"/>
    </location>
</feature>
<evidence type="ECO:0000256" key="4">
    <source>
        <dbReference type="ARBA" id="ARBA00022741"/>
    </source>
</evidence>
<evidence type="ECO:0000256" key="7">
    <source>
        <dbReference type="ARBA" id="ARBA00023136"/>
    </source>
</evidence>
<evidence type="ECO:0000256" key="2">
    <source>
        <dbReference type="ARBA" id="ARBA00022475"/>
    </source>
</evidence>
<protein>
    <recommendedName>
        <fullName evidence="9">Pycsar effector protein domain-containing protein</fullName>
    </recommendedName>
</protein>
<comment type="caution">
    <text evidence="10">The sequence shown here is derived from an EMBL/GenBank/DDBJ whole genome shotgun (WGS) entry which is preliminary data.</text>
</comment>
<keyword evidence="5 8" id="KW-1133">Transmembrane helix</keyword>
<keyword evidence="2" id="KW-1003">Cell membrane</keyword>
<reference evidence="10 11" key="1">
    <citation type="submission" date="2018-06" db="EMBL/GenBank/DDBJ databases">
        <title>Genomic Encyclopedia of Archaeal and Bacterial Type Strains, Phase II (KMG-II): from individual species to whole genera.</title>
        <authorList>
            <person name="Goeker M."/>
        </authorList>
    </citation>
    <scope>NUCLEOTIDE SEQUENCE [LARGE SCALE GENOMIC DNA]</scope>
    <source>
        <strain evidence="10 11">DSM 19830</strain>
    </source>
</reference>
<keyword evidence="3 8" id="KW-0812">Transmembrane</keyword>